<name>A0A2D2BXN2_9RHOB</name>
<organism evidence="2 3">
    <name type="scientific">Paracoccus yeei</name>
    <dbReference type="NCBI Taxonomy" id="147645"/>
    <lineage>
        <taxon>Bacteria</taxon>
        <taxon>Pseudomonadati</taxon>
        <taxon>Pseudomonadota</taxon>
        <taxon>Alphaproteobacteria</taxon>
        <taxon>Rhodobacterales</taxon>
        <taxon>Paracoccaceae</taxon>
        <taxon>Paracoccus</taxon>
    </lineage>
</organism>
<dbReference type="GeneID" id="78896765"/>
<gene>
    <name evidence="2" type="ORF">PYTT13_03635</name>
</gene>
<evidence type="ECO:0008006" key="4">
    <source>
        <dbReference type="Google" id="ProtNLM"/>
    </source>
</evidence>
<accession>A0A2D2BXN2</accession>
<dbReference type="Proteomes" id="UP000229314">
    <property type="component" value="Chromosome"/>
</dbReference>
<evidence type="ECO:0000256" key="1">
    <source>
        <dbReference type="SAM" id="MobiDB-lite"/>
    </source>
</evidence>
<dbReference type="RefSeq" id="WP_099648229.1">
    <property type="nucleotide sequence ID" value="NZ_CAJGAB010000021.1"/>
</dbReference>
<dbReference type="AlphaFoldDB" id="A0A2D2BXN2"/>
<evidence type="ECO:0000313" key="3">
    <source>
        <dbReference type="Proteomes" id="UP000229314"/>
    </source>
</evidence>
<evidence type="ECO:0000313" key="2">
    <source>
        <dbReference type="EMBL" id="ATQ54986.1"/>
    </source>
</evidence>
<feature type="region of interest" description="Disordered" evidence="1">
    <location>
        <begin position="28"/>
        <end position="56"/>
    </location>
</feature>
<sequence>MQHEPLRQPLLAENAGDVLASIRRLIAQDDTGRPLPGRPFGDHPFHRAPRPGAQDMPLVLGQSDLVAGDAPRPAPAVPPAVEWQPAIIAEWPHARIPGSGAAPAEAGPAPQAAGPVTAPAAASVAVPAGGEPGWSDLSPEEQAEFAEAEAVLARMTAGVRPPGLSPAQTAEIVEFPLAEPAQDAAPAPAPEPEAAATAAPNLFAPADDGEQDLRQQVRALIRHELEGAMGERFSANLRQLIRAEVETVIRGLCAQG</sequence>
<reference evidence="2 3" key="1">
    <citation type="submission" date="2017-10" db="EMBL/GenBank/DDBJ databases">
        <title>Complete genome sequence of Paracoccus yeei TT13 isolated from human skin.</title>
        <authorList>
            <person name="Lee K."/>
            <person name="Lim J.Y."/>
            <person name="Hwang I."/>
        </authorList>
    </citation>
    <scope>NUCLEOTIDE SEQUENCE [LARGE SCALE GENOMIC DNA]</scope>
    <source>
        <strain evidence="2 3">TT13</strain>
    </source>
</reference>
<dbReference type="EMBL" id="CP024422">
    <property type="protein sequence ID" value="ATQ54986.1"/>
    <property type="molecule type" value="Genomic_DNA"/>
</dbReference>
<proteinExistence type="predicted"/>
<protein>
    <recommendedName>
        <fullName evidence="4">DUF2497 domain-containing protein</fullName>
    </recommendedName>
</protein>